<accession>A0ABS3QXW3</accession>
<dbReference type="PIRSF" id="PIRSF029171">
    <property type="entry name" value="Esterase_LipA"/>
    <property type="match status" value="1"/>
</dbReference>
<feature type="compositionally biased region" description="Low complexity" evidence="1">
    <location>
        <begin position="29"/>
        <end position="41"/>
    </location>
</feature>
<dbReference type="PANTHER" id="PTHR34853:SF1">
    <property type="entry name" value="LIPASE 5"/>
    <property type="match status" value="1"/>
</dbReference>
<comment type="caution">
    <text evidence="3">The sequence shown here is derived from an EMBL/GenBank/DDBJ whole genome shotgun (WGS) entry which is preliminary data.</text>
</comment>
<reference evidence="3 4" key="1">
    <citation type="submission" date="2021-03" db="EMBL/GenBank/DDBJ databases">
        <authorList>
            <person name="Kanchanasin P."/>
            <person name="Saeng-In P."/>
            <person name="Phongsopitanun W."/>
            <person name="Yuki M."/>
            <person name="Kudo T."/>
            <person name="Ohkuma M."/>
            <person name="Tanasupawat S."/>
        </authorList>
    </citation>
    <scope>NUCLEOTIDE SEQUENCE [LARGE SCALE GENOMIC DNA]</scope>
    <source>
        <strain evidence="3 4">L46</strain>
    </source>
</reference>
<evidence type="ECO:0000256" key="2">
    <source>
        <dbReference type="SAM" id="SignalP"/>
    </source>
</evidence>
<feature type="region of interest" description="Disordered" evidence="1">
    <location>
        <begin position="29"/>
        <end position="83"/>
    </location>
</feature>
<evidence type="ECO:0000313" key="3">
    <source>
        <dbReference type="EMBL" id="MBO2438823.1"/>
    </source>
</evidence>
<evidence type="ECO:0000256" key="1">
    <source>
        <dbReference type="SAM" id="MobiDB-lite"/>
    </source>
</evidence>
<feature type="signal peptide" evidence="2">
    <location>
        <begin position="1"/>
        <end position="32"/>
    </location>
</feature>
<sequence length="423" mass="44330">MHCVWRMRRVRLVAALAAVVALTAGTAGTAEAAPDHATATASGPAQSGLAPSDDAFYTPPDPLPSGAPGDVIRSRPSKAGPPAARRLADAWQVMYLSTDALGRPDAVTGTILVPKNADRAKAPIIGWGPGTSGPAFQCAPSRFIDEGAFYEQSALNEMLQAGYAVAVPDYEGYHADPKTTYVVGKSMGPALMDAVRAAQRLPDAGLSKDAKVVFRGYSQGGGAAMWAGQLQPAYAPELNLVGVVGGGVPANLALVALGLEGKKPFGFLLDALIGLGNAYPELNLDSYLNDAGKAAVAGMQQHDCTLELLLDYPGKKVADYFTTNPLGTKPWADRVTENRLGGTPIKVPVLQYHSDADEIVAFNQANTLRQQYCTEGVPLTWKVWNGLSHITLVYRGNADAMAFIADRLAGKPAASNCPTTPSS</sequence>
<dbReference type="EMBL" id="JAGEOK010000009">
    <property type="protein sequence ID" value="MBO2438823.1"/>
    <property type="molecule type" value="Genomic_DNA"/>
</dbReference>
<dbReference type="InterPro" id="IPR029058">
    <property type="entry name" value="AB_hydrolase_fold"/>
</dbReference>
<organism evidence="3 4">
    <name type="scientific">Actinomadura nitritigenes</name>
    <dbReference type="NCBI Taxonomy" id="134602"/>
    <lineage>
        <taxon>Bacteria</taxon>
        <taxon>Bacillati</taxon>
        <taxon>Actinomycetota</taxon>
        <taxon>Actinomycetes</taxon>
        <taxon>Streptosporangiales</taxon>
        <taxon>Thermomonosporaceae</taxon>
        <taxon>Actinomadura</taxon>
    </lineage>
</organism>
<dbReference type="Gene3D" id="3.40.50.1820">
    <property type="entry name" value="alpha/beta hydrolase"/>
    <property type="match status" value="1"/>
</dbReference>
<name>A0ABS3QXW3_9ACTN</name>
<keyword evidence="4" id="KW-1185">Reference proteome</keyword>
<feature type="chain" id="PRO_5045166960" evidence="2">
    <location>
        <begin position="33"/>
        <end position="423"/>
    </location>
</feature>
<protein>
    <submittedName>
        <fullName evidence="3">Lipase</fullName>
    </submittedName>
</protein>
<keyword evidence="2" id="KW-0732">Signal</keyword>
<dbReference type="SUPFAM" id="SSF53474">
    <property type="entry name" value="alpha/beta-Hydrolases"/>
    <property type="match status" value="1"/>
</dbReference>
<dbReference type="Pfam" id="PF03583">
    <property type="entry name" value="LIP"/>
    <property type="match status" value="1"/>
</dbReference>
<dbReference type="Proteomes" id="UP000666915">
    <property type="component" value="Unassembled WGS sequence"/>
</dbReference>
<dbReference type="PANTHER" id="PTHR34853">
    <property type="match status" value="1"/>
</dbReference>
<dbReference type="InterPro" id="IPR005152">
    <property type="entry name" value="Lipase_secreted"/>
</dbReference>
<gene>
    <name evidence="3" type="ORF">J4557_14985</name>
</gene>
<proteinExistence type="predicted"/>
<dbReference type="Gene3D" id="1.10.260.130">
    <property type="match status" value="1"/>
</dbReference>
<evidence type="ECO:0000313" key="4">
    <source>
        <dbReference type="Proteomes" id="UP000666915"/>
    </source>
</evidence>